<protein>
    <recommendedName>
        <fullName evidence="4">DUF4845 domain-containing protein</fullName>
    </recommendedName>
</protein>
<proteinExistence type="predicted"/>
<sequence length="129" mass="14664">MKIVRKSMLNAHGGARLSAMIAIAIVAICIFVGAQLIPIYWGHYSLEDELKTLAQFAFVNYSGQKIQNIVFQETKKGLDELGATYKDKDVKVQVNNEKKKIIIDVVYTMNHKVPFFTNPWPLELHVENN</sequence>
<dbReference type="Proteomes" id="UP000229740">
    <property type="component" value="Unassembled WGS sequence"/>
</dbReference>
<keyword evidence="1" id="KW-1133">Transmembrane helix</keyword>
<dbReference type="AlphaFoldDB" id="A0A2G6E498"/>
<evidence type="ECO:0000256" key="1">
    <source>
        <dbReference type="SAM" id="Phobius"/>
    </source>
</evidence>
<dbReference type="EMBL" id="PDPS01000030">
    <property type="protein sequence ID" value="PID56899.1"/>
    <property type="molecule type" value="Genomic_DNA"/>
</dbReference>
<comment type="caution">
    <text evidence="2">The sequence shown here is derived from an EMBL/GenBank/DDBJ whole genome shotgun (WGS) entry which is preliminary data.</text>
</comment>
<gene>
    <name evidence="2" type="ORF">CSB45_09580</name>
</gene>
<name>A0A2G6E498_9BACT</name>
<reference evidence="2 3" key="1">
    <citation type="submission" date="2017-10" db="EMBL/GenBank/DDBJ databases">
        <title>Novel microbial diversity and functional potential in the marine mammal oral microbiome.</title>
        <authorList>
            <person name="Dudek N.K."/>
            <person name="Sun C.L."/>
            <person name="Burstein D."/>
            <person name="Kantor R.S."/>
            <person name="Aliaga Goltsman D.S."/>
            <person name="Bik E.M."/>
            <person name="Thomas B.C."/>
            <person name="Banfield J.F."/>
            <person name="Relman D.A."/>
        </authorList>
    </citation>
    <scope>NUCLEOTIDE SEQUENCE [LARGE SCALE GENOMIC DNA]</scope>
    <source>
        <strain evidence="2">DOLZORAL124_49_17</strain>
    </source>
</reference>
<keyword evidence="1" id="KW-0472">Membrane</keyword>
<evidence type="ECO:0008006" key="4">
    <source>
        <dbReference type="Google" id="ProtNLM"/>
    </source>
</evidence>
<evidence type="ECO:0000313" key="3">
    <source>
        <dbReference type="Proteomes" id="UP000229740"/>
    </source>
</evidence>
<organism evidence="2 3">
    <name type="scientific">candidate division KSB3 bacterium</name>
    <dbReference type="NCBI Taxonomy" id="2044937"/>
    <lineage>
        <taxon>Bacteria</taxon>
        <taxon>candidate division KSB3</taxon>
    </lineage>
</organism>
<keyword evidence="1" id="KW-0812">Transmembrane</keyword>
<feature type="transmembrane region" description="Helical" evidence="1">
    <location>
        <begin position="21"/>
        <end position="41"/>
    </location>
</feature>
<accession>A0A2G6E498</accession>
<evidence type="ECO:0000313" key="2">
    <source>
        <dbReference type="EMBL" id="PID56899.1"/>
    </source>
</evidence>